<dbReference type="GO" id="GO:0006633">
    <property type="term" value="P:fatty acid biosynthetic process"/>
    <property type="evidence" value="ECO:0007669"/>
    <property type="project" value="UniProtKB-UniPathway"/>
</dbReference>
<comment type="function">
    <text evidence="1 8">This protein is a component of the acetyl coenzyme A carboxylase complex; first, biotin carboxylase catalyzes the carboxylation of the carrier protein and then the transcarboxylase transfers the carboxyl group to form malonyl-CoA.</text>
</comment>
<dbReference type="GO" id="GO:0009317">
    <property type="term" value="C:acetyl-CoA carboxylase complex"/>
    <property type="evidence" value="ECO:0007669"/>
    <property type="project" value="InterPro"/>
</dbReference>
<sequence length="80" mass="8535">MNKLEIRSPLPGTFYRASSPDTPPFKADGDAVAANDTIGLIEVMKAFQQISAGLDGKNITFLVDNEEPVMAGQVIAEVDP</sequence>
<evidence type="ECO:0000256" key="9">
    <source>
        <dbReference type="SAM" id="MobiDB-lite"/>
    </source>
</evidence>
<evidence type="ECO:0000256" key="2">
    <source>
        <dbReference type="ARBA" id="ARBA00005194"/>
    </source>
</evidence>
<gene>
    <name evidence="11" type="ORF">DQ393_32870</name>
</gene>
<evidence type="ECO:0000313" key="11">
    <source>
        <dbReference type="EMBL" id="RAX37582.1"/>
    </source>
</evidence>
<dbReference type="PRINTS" id="PR01071">
    <property type="entry name" value="ACOABIOTINCC"/>
</dbReference>
<evidence type="ECO:0000256" key="8">
    <source>
        <dbReference type="RuleBase" id="RU364072"/>
    </source>
</evidence>
<dbReference type="AlphaFoldDB" id="A0A329Y6T1"/>
<dbReference type="PROSITE" id="PS00188">
    <property type="entry name" value="BIOTIN"/>
    <property type="match status" value="1"/>
</dbReference>
<dbReference type="SUPFAM" id="SSF51230">
    <property type="entry name" value="Single hybrid motif"/>
    <property type="match status" value="1"/>
</dbReference>
<dbReference type="NCBIfam" id="NF005457">
    <property type="entry name" value="PRK07051.1"/>
    <property type="match status" value="1"/>
</dbReference>
<dbReference type="RefSeq" id="WP_112345848.1">
    <property type="nucleotide sequence ID" value="NZ_QMKK01000061.1"/>
</dbReference>
<dbReference type="CDD" id="cd06850">
    <property type="entry name" value="biotinyl_domain"/>
    <property type="match status" value="1"/>
</dbReference>
<evidence type="ECO:0000256" key="7">
    <source>
        <dbReference type="ARBA" id="ARBA00023267"/>
    </source>
</evidence>
<dbReference type="InterPro" id="IPR011053">
    <property type="entry name" value="Single_hybrid_motif"/>
</dbReference>
<keyword evidence="4 8" id="KW-0276">Fatty acid metabolism</keyword>
<evidence type="ECO:0000313" key="12">
    <source>
        <dbReference type="Proteomes" id="UP000251205"/>
    </source>
</evidence>
<dbReference type="Pfam" id="PF00364">
    <property type="entry name" value="Biotin_lipoyl"/>
    <property type="match status" value="1"/>
</dbReference>
<accession>A0A329Y6T1</accession>
<comment type="pathway">
    <text evidence="2 8">Lipid metabolism; fatty acid biosynthesis.</text>
</comment>
<dbReference type="Gene3D" id="2.40.50.100">
    <property type="match status" value="1"/>
</dbReference>
<keyword evidence="7 8" id="KW-0092">Biotin</keyword>
<dbReference type="InterPro" id="IPR001882">
    <property type="entry name" value="Biotin_BS"/>
</dbReference>
<feature type="region of interest" description="Disordered" evidence="9">
    <location>
        <begin position="1"/>
        <end position="28"/>
    </location>
</feature>
<evidence type="ECO:0000256" key="5">
    <source>
        <dbReference type="ARBA" id="ARBA00023098"/>
    </source>
</evidence>
<dbReference type="OrthoDB" id="5297413at2"/>
<keyword evidence="6 8" id="KW-0275">Fatty acid biosynthesis</keyword>
<evidence type="ECO:0000256" key="4">
    <source>
        <dbReference type="ARBA" id="ARBA00022832"/>
    </source>
</evidence>
<dbReference type="InterPro" id="IPR000089">
    <property type="entry name" value="Biotin_lipoyl"/>
</dbReference>
<feature type="domain" description="Lipoyl-binding" evidence="10">
    <location>
        <begin position="5"/>
        <end position="77"/>
    </location>
</feature>
<dbReference type="UniPathway" id="UPA00094"/>
<dbReference type="Proteomes" id="UP000251205">
    <property type="component" value="Unassembled WGS sequence"/>
</dbReference>
<name>A0A329Y6T1_RHITR</name>
<keyword evidence="5 8" id="KW-0443">Lipid metabolism</keyword>
<reference evidence="11 12" key="1">
    <citation type="submission" date="2018-06" db="EMBL/GenBank/DDBJ databases">
        <title>Whole Genome Sequence of an efficient microsymbiont, Rhizobium tropici.</title>
        <authorList>
            <person name="Srinivasan R."/>
            <person name="Singh H.V."/>
            <person name="Srivastava R."/>
            <person name="Kumari B."/>
            <person name="Radhakrishna A."/>
        </authorList>
    </citation>
    <scope>NUCLEOTIDE SEQUENCE [LARGE SCALE GENOMIC DNA]</scope>
    <source>
        <strain evidence="11 12">IGFRI Rhizo-19</strain>
    </source>
</reference>
<organism evidence="11 12">
    <name type="scientific">Rhizobium tropici</name>
    <dbReference type="NCBI Taxonomy" id="398"/>
    <lineage>
        <taxon>Bacteria</taxon>
        <taxon>Pseudomonadati</taxon>
        <taxon>Pseudomonadota</taxon>
        <taxon>Alphaproteobacteria</taxon>
        <taxon>Hyphomicrobiales</taxon>
        <taxon>Rhizobiaceae</taxon>
        <taxon>Rhizobium/Agrobacterium group</taxon>
        <taxon>Rhizobium</taxon>
    </lineage>
</organism>
<evidence type="ECO:0000256" key="1">
    <source>
        <dbReference type="ARBA" id="ARBA00003761"/>
    </source>
</evidence>
<evidence type="ECO:0000259" key="10">
    <source>
        <dbReference type="Pfam" id="PF00364"/>
    </source>
</evidence>
<dbReference type="EMBL" id="QMKK01000061">
    <property type="protein sequence ID" value="RAX37582.1"/>
    <property type="molecule type" value="Genomic_DNA"/>
</dbReference>
<evidence type="ECO:0000256" key="3">
    <source>
        <dbReference type="ARBA" id="ARBA00022516"/>
    </source>
</evidence>
<dbReference type="GO" id="GO:0003989">
    <property type="term" value="F:acetyl-CoA carboxylase activity"/>
    <property type="evidence" value="ECO:0007669"/>
    <property type="project" value="InterPro"/>
</dbReference>
<evidence type="ECO:0000256" key="6">
    <source>
        <dbReference type="ARBA" id="ARBA00023160"/>
    </source>
</evidence>
<keyword evidence="3 8" id="KW-0444">Lipid biosynthesis</keyword>
<protein>
    <recommendedName>
        <fullName evidence="8">Biotin carboxyl carrier protein of acetyl-CoA carboxylase</fullName>
    </recommendedName>
</protein>
<dbReference type="InterPro" id="IPR001249">
    <property type="entry name" value="AcCoA_biotinCC"/>
</dbReference>
<proteinExistence type="predicted"/>
<comment type="caution">
    <text evidence="11">The sequence shown here is derived from an EMBL/GenBank/DDBJ whole genome shotgun (WGS) entry which is preliminary data.</text>
</comment>